<name>A0A543IKQ0_9ACTN</name>
<dbReference type="Proteomes" id="UP000316706">
    <property type="component" value="Unassembled WGS sequence"/>
</dbReference>
<dbReference type="EMBL" id="VFPO01000001">
    <property type="protein sequence ID" value="TQM71153.1"/>
    <property type="molecule type" value="Genomic_DNA"/>
</dbReference>
<protein>
    <submittedName>
        <fullName evidence="1">Uncharacterized protein</fullName>
    </submittedName>
</protein>
<accession>A0A543IKQ0</accession>
<evidence type="ECO:0000313" key="1">
    <source>
        <dbReference type="EMBL" id="TQM71153.1"/>
    </source>
</evidence>
<comment type="caution">
    <text evidence="1">The sequence shown here is derived from an EMBL/GenBank/DDBJ whole genome shotgun (WGS) entry which is preliminary data.</text>
</comment>
<sequence>MCGWTTTALISCCVPRSGGARRRTLRRRLGWRCGRCGCAKTVQAVRPDDLASGDGSTVVTGDTVSAVVHQGVQGAVGGASSGLRVSEPMQGGAFVGGRVGARACVAGARERLVVVNTPSGPEGPGGNFAPASLCCPGTAAESYRRWRSSHRDGEAVWSPDGAGPAEEYHGPHVVMPPGREPVEWRPVRDALDAARVVAHTCECRAVMYELCGWGGAYFIRQTVRGSQGDQVAESPRVRLAVAEEWWSRLLRGRGSVRP</sequence>
<keyword evidence="2" id="KW-1185">Reference proteome</keyword>
<dbReference type="AlphaFoldDB" id="A0A543IKQ0"/>
<proteinExistence type="predicted"/>
<gene>
    <name evidence="1" type="ORF">FHX41_4905</name>
</gene>
<reference evidence="1 2" key="1">
    <citation type="submission" date="2019-06" db="EMBL/GenBank/DDBJ databases">
        <title>Sequencing the genomes of 1000 actinobacteria strains.</title>
        <authorList>
            <person name="Klenk H.-P."/>
        </authorList>
    </citation>
    <scope>NUCLEOTIDE SEQUENCE [LARGE SCALE GENOMIC DNA]</scope>
    <source>
        <strain evidence="1 2">DSM 45043</strain>
    </source>
</reference>
<evidence type="ECO:0000313" key="2">
    <source>
        <dbReference type="Proteomes" id="UP000316706"/>
    </source>
</evidence>
<organism evidence="1 2">
    <name type="scientific">Actinomadura hallensis</name>
    <dbReference type="NCBI Taxonomy" id="337895"/>
    <lineage>
        <taxon>Bacteria</taxon>
        <taxon>Bacillati</taxon>
        <taxon>Actinomycetota</taxon>
        <taxon>Actinomycetes</taxon>
        <taxon>Streptosporangiales</taxon>
        <taxon>Thermomonosporaceae</taxon>
        <taxon>Actinomadura</taxon>
    </lineage>
</organism>